<protein>
    <submittedName>
        <fullName evidence="3">DUF3152 domain-containing protein</fullName>
    </submittedName>
</protein>
<reference evidence="3 4" key="1">
    <citation type="submission" date="2018-10" db="EMBL/GenBank/DDBJ databases">
        <title>Isolation from cow dung.</title>
        <authorList>
            <person name="Ling L."/>
        </authorList>
    </citation>
    <scope>NUCLEOTIDE SEQUENCE [LARGE SCALE GENOMIC DNA]</scope>
    <source>
        <strain evidence="3 4">NEAU-LL90</strain>
    </source>
</reference>
<comment type="caution">
    <text evidence="3">The sequence shown here is derived from an EMBL/GenBank/DDBJ whole genome shotgun (WGS) entry which is preliminary data.</text>
</comment>
<evidence type="ECO:0000259" key="2">
    <source>
        <dbReference type="Pfam" id="PF11350"/>
    </source>
</evidence>
<proteinExistence type="predicted"/>
<evidence type="ECO:0000313" key="3">
    <source>
        <dbReference type="EMBL" id="RMI35150.1"/>
    </source>
</evidence>
<dbReference type="Proteomes" id="UP000279275">
    <property type="component" value="Unassembled WGS sequence"/>
</dbReference>
<dbReference type="EMBL" id="RFFH01000001">
    <property type="protein sequence ID" value="RMI35150.1"/>
    <property type="molecule type" value="Genomic_DNA"/>
</dbReference>
<feature type="region of interest" description="Disordered" evidence="1">
    <location>
        <begin position="74"/>
        <end position="124"/>
    </location>
</feature>
<dbReference type="OrthoDB" id="9779865at2"/>
<evidence type="ECO:0000313" key="4">
    <source>
        <dbReference type="Proteomes" id="UP000279275"/>
    </source>
</evidence>
<organism evidence="3 4">
    <name type="scientific">Nocardia stercoris</name>
    <dbReference type="NCBI Taxonomy" id="2483361"/>
    <lineage>
        <taxon>Bacteria</taxon>
        <taxon>Bacillati</taxon>
        <taxon>Actinomycetota</taxon>
        <taxon>Actinomycetes</taxon>
        <taxon>Mycobacteriales</taxon>
        <taxon>Nocardiaceae</taxon>
        <taxon>Nocardia</taxon>
    </lineage>
</organism>
<dbReference type="AlphaFoldDB" id="A0A3M2LEF5"/>
<keyword evidence="4" id="KW-1185">Reference proteome</keyword>
<sequence>MTVGVLSSGPRARSCFALPDRFPVERIPRAFVERYSPTLPPAGARSACALRTPKWDESGLPILDCETLEDVTDRRSKPAGGRTRGLPVGRLFRGLGAPGAKPRGGPDAEIQDQPGVPTPGKTGAAEVEVPAAHELSPVGAGPRTPSFPHTTRVDYTRQPLAAQWDPTAEATPALPPAPPTSAPARLRQSLSRYGWRMYLLPALLVITVLVGVDAVRAVAGGHDAAPSGPHTGGPGVSGIVGAPPKGDGKYAAGLPSGLLPTGGPVAETGTGTWHVVPGGSAPIGAPTGRLFTYSVEIEDGIDTTSLGGDAAVASMVEATLANPKSWIHDPHFAFQRVDHGAPDFRVSLTSRATTKEQCGFEIPIDSSCYNESIDRVVLSEARWVRGALAFDGDIGSYRQYQINHEVGHAIGYRQHQPCPADGVLAPVMMQQTFGTRNNDIAVLDPQGVVPMDGKQCRFNPWPYPAV</sequence>
<evidence type="ECO:0000256" key="1">
    <source>
        <dbReference type="SAM" id="MobiDB-lite"/>
    </source>
</evidence>
<feature type="domain" description="DUF3152" evidence="2">
    <location>
        <begin position="259"/>
        <end position="464"/>
    </location>
</feature>
<dbReference type="Pfam" id="PF11350">
    <property type="entry name" value="DUF3152"/>
    <property type="match status" value="1"/>
</dbReference>
<dbReference type="InterPro" id="IPR022603">
    <property type="entry name" value="DUF3152"/>
</dbReference>
<feature type="region of interest" description="Disordered" evidence="1">
    <location>
        <begin position="223"/>
        <end position="242"/>
    </location>
</feature>
<accession>A0A3M2LEF5</accession>
<gene>
    <name evidence="3" type="ORF">EBN03_02255</name>
</gene>
<dbReference type="SUPFAM" id="SSF55486">
    <property type="entry name" value="Metalloproteases ('zincins'), catalytic domain"/>
    <property type="match status" value="1"/>
</dbReference>
<name>A0A3M2LEF5_9NOCA</name>